<evidence type="ECO:0000313" key="1">
    <source>
        <dbReference type="EMBL" id="MBD8034743.1"/>
    </source>
</evidence>
<dbReference type="PANTHER" id="PTHR10885">
    <property type="entry name" value="ISOPENTENYL-DIPHOSPHATE DELTA-ISOMERASE"/>
    <property type="match status" value="1"/>
</dbReference>
<accession>A0ABR8XS14</accession>
<dbReference type="Gene3D" id="3.90.79.10">
    <property type="entry name" value="Nucleoside Triphosphate Pyrophosphohydrolase"/>
    <property type="match status" value="1"/>
</dbReference>
<sequence length="207" mass="24613">MTERLKIFDKDYNEIGVEHREIIHERGYWHEVFHCWVIEKINAEWHIYFQLRSKYKKDYPCQYDITAAGHLLSTETVEDGVRELEEEIGITAMFSQLKSLGVIPYSIENELIKDNEFANIFVFELVGGFEQFSIQREEVDGMYRAKWEHFMQLAQEAVKEIEVTGFRYENDIKCFEVKNISLKQMSTLPKIYLSELISRLKNFMEAS</sequence>
<protein>
    <submittedName>
        <fullName evidence="1">NUDIX domain-containing protein</fullName>
    </submittedName>
</protein>
<comment type="caution">
    <text evidence="1">The sequence shown here is derived from an EMBL/GenBank/DDBJ whole genome shotgun (WGS) entry which is preliminary data.</text>
</comment>
<organism evidence="1 2">
    <name type="scientific">Solibacillus merdavium</name>
    <dbReference type="NCBI Taxonomy" id="2762218"/>
    <lineage>
        <taxon>Bacteria</taxon>
        <taxon>Bacillati</taxon>
        <taxon>Bacillota</taxon>
        <taxon>Bacilli</taxon>
        <taxon>Bacillales</taxon>
        <taxon>Caryophanaceae</taxon>
        <taxon>Solibacillus</taxon>
    </lineage>
</organism>
<keyword evidence="2" id="KW-1185">Reference proteome</keyword>
<gene>
    <name evidence="1" type="ORF">H9632_16875</name>
</gene>
<dbReference type="SUPFAM" id="SSF55811">
    <property type="entry name" value="Nudix"/>
    <property type="match status" value="1"/>
</dbReference>
<dbReference type="Proteomes" id="UP000600565">
    <property type="component" value="Unassembled WGS sequence"/>
</dbReference>
<dbReference type="RefSeq" id="WP_191705233.1">
    <property type="nucleotide sequence ID" value="NZ_JACSPW010000021.1"/>
</dbReference>
<name>A0ABR8XS14_9BACL</name>
<reference evidence="1 2" key="1">
    <citation type="submission" date="2020-08" db="EMBL/GenBank/DDBJ databases">
        <title>A Genomic Blueprint of the Chicken Gut Microbiome.</title>
        <authorList>
            <person name="Gilroy R."/>
            <person name="Ravi A."/>
            <person name="Getino M."/>
            <person name="Pursley I."/>
            <person name="Horton D.L."/>
            <person name="Alikhan N.-F."/>
            <person name="Baker D."/>
            <person name="Gharbi K."/>
            <person name="Hall N."/>
            <person name="Watson M."/>
            <person name="Adriaenssens E.M."/>
            <person name="Foster-Nyarko E."/>
            <person name="Jarju S."/>
            <person name="Secka A."/>
            <person name="Antonio M."/>
            <person name="Oren A."/>
            <person name="Chaudhuri R."/>
            <person name="La Ragione R.M."/>
            <person name="Hildebrand F."/>
            <person name="Pallen M.J."/>
        </authorList>
    </citation>
    <scope>NUCLEOTIDE SEQUENCE [LARGE SCALE GENOMIC DNA]</scope>
    <source>
        <strain evidence="1 2">Sa1YVA6</strain>
    </source>
</reference>
<dbReference type="CDD" id="cd04692">
    <property type="entry name" value="NUDIX_Hydrolase"/>
    <property type="match status" value="1"/>
</dbReference>
<dbReference type="InterPro" id="IPR015797">
    <property type="entry name" value="NUDIX_hydrolase-like_dom_sf"/>
</dbReference>
<dbReference type="PANTHER" id="PTHR10885:SF0">
    <property type="entry name" value="ISOPENTENYL-DIPHOSPHATE DELTA-ISOMERASE"/>
    <property type="match status" value="1"/>
</dbReference>
<proteinExistence type="predicted"/>
<evidence type="ECO:0000313" key="2">
    <source>
        <dbReference type="Proteomes" id="UP000600565"/>
    </source>
</evidence>
<dbReference type="EMBL" id="JACSPW010000021">
    <property type="protein sequence ID" value="MBD8034743.1"/>
    <property type="molecule type" value="Genomic_DNA"/>
</dbReference>